<evidence type="ECO:0000313" key="2">
    <source>
        <dbReference type="EMBL" id="VFJ43842.1"/>
    </source>
</evidence>
<keyword evidence="1" id="KW-0732">Signal</keyword>
<name>A0A450RXJ0_9GAMM</name>
<sequence>MDFRKVKELVLILAVFCSSPNLAVSVECSETPTEYKTHDYGDLLFSLESSCVKTLSQKEQLFVAGLSQRILETCSFPSDPASRLVLTRFLSSSAFVGVIGGQYGNPDLGRGLQDQAQSMSIYSAGAATLDWIGGCNPHARLIADGVVHYLRKTASKGPNNTPNYVEGCVRYYSGKYTEEQCQCIADLGRAIFPNIHQTDFSPKSIKRMIEANPFVGLMVGIQCRVGDY</sequence>
<organism evidence="2">
    <name type="scientific">Candidatus Kentrum sp. FW</name>
    <dbReference type="NCBI Taxonomy" id="2126338"/>
    <lineage>
        <taxon>Bacteria</taxon>
        <taxon>Pseudomonadati</taxon>
        <taxon>Pseudomonadota</taxon>
        <taxon>Gammaproteobacteria</taxon>
        <taxon>Candidatus Kentrum</taxon>
    </lineage>
</organism>
<dbReference type="EMBL" id="CAADEW010000005">
    <property type="protein sequence ID" value="VFJ43842.1"/>
    <property type="molecule type" value="Genomic_DNA"/>
</dbReference>
<feature type="signal peptide" evidence="1">
    <location>
        <begin position="1"/>
        <end position="23"/>
    </location>
</feature>
<gene>
    <name evidence="2" type="ORF">BECKFW1821A_GA0114235_100543</name>
</gene>
<feature type="chain" id="PRO_5019500188" evidence="1">
    <location>
        <begin position="24"/>
        <end position="228"/>
    </location>
</feature>
<evidence type="ECO:0000256" key="1">
    <source>
        <dbReference type="SAM" id="SignalP"/>
    </source>
</evidence>
<accession>A0A450RXJ0</accession>
<protein>
    <submittedName>
        <fullName evidence="2">Uncharacterized protein</fullName>
    </submittedName>
</protein>
<reference evidence="2" key="1">
    <citation type="submission" date="2019-02" db="EMBL/GenBank/DDBJ databases">
        <authorList>
            <person name="Gruber-Vodicka R. H."/>
            <person name="Seah K. B. B."/>
        </authorList>
    </citation>
    <scope>NUCLEOTIDE SEQUENCE</scope>
    <source>
        <strain evidence="2">BECK_BZ15</strain>
    </source>
</reference>
<proteinExistence type="predicted"/>
<dbReference type="AlphaFoldDB" id="A0A450RXJ0"/>